<keyword evidence="2" id="KW-1185">Reference proteome</keyword>
<comment type="caution">
    <text evidence="1">The sequence shown here is derived from an EMBL/GenBank/DDBJ whole genome shotgun (WGS) entry which is preliminary data.</text>
</comment>
<evidence type="ECO:0000313" key="1">
    <source>
        <dbReference type="EMBL" id="GGY05823.1"/>
    </source>
</evidence>
<name>A0A918NXY3_9NEIS</name>
<dbReference type="Proteomes" id="UP000645257">
    <property type="component" value="Unassembled WGS sequence"/>
</dbReference>
<accession>A0A918NXY3</accession>
<dbReference type="EMBL" id="BMYX01000002">
    <property type="protein sequence ID" value="GGY05823.1"/>
    <property type="molecule type" value="Genomic_DNA"/>
</dbReference>
<sequence length="107" mass="12297">MGNNVKKSDFIELARSSTDELKSFASFVRLAEEYCTHHSPFLSNVDLDRCGKVWFTMEIVNANALSEWEDDGRPVQWSERWIAEFQDDAIDLVGNLIDLLEGRNQVD</sequence>
<reference evidence="1" key="2">
    <citation type="submission" date="2020-09" db="EMBL/GenBank/DDBJ databases">
        <authorList>
            <person name="Sun Q."/>
            <person name="Kim S."/>
        </authorList>
    </citation>
    <scope>NUCLEOTIDE SEQUENCE</scope>
    <source>
        <strain evidence="1">KCTC 32182</strain>
    </source>
</reference>
<organism evidence="1 2">
    <name type="scientific">Paludibacterium paludis</name>
    <dbReference type="NCBI Taxonomy" id="1225769"/>
    <lineage>
        <taxon>Bacteria</taxon>
        <taxon>Pseudomonadati</taxon>
        <taxon>Pseudomonadota</taxon>
        <taxon>Betaproteobacteria</taxon>
        <taxon>Neisseriales</taxon>
        <taxon>Chromobacteriaceae</taxon>
        <taxon>Paludibacterium</taxon>
    </lineage>
</organism>
<reference evidence="1" key="1">
    <citation type="journal article" date="2014" name="Int. J. Syst. Evol. Microbiol.">
        <title>Complete genome sequence of Corynebacterium casei LMG S-19264T (=DSM 44701T), isolated from a smear-ripened cheese.</title>
        <authorList>
            <consortium name="US DOE Joint Genome Institute (JGI-PGF)"/>
            <person name="Walter F."/>
            <person name="Albersmeier A."/>
            <person name="Kalinowski J."/>
            <person name="Ruckert C."/>
        </authorList>
    </citation>
    <scope>NUCLEOTIDE SEQUENCE</scope>
    <source>
        <strain evidence="1">KCTC 32182</strain>
    </source>
</reference>
<dbReference type="AlphaFoldDB" id="A0A918NXY3"/>
<evidence type="ECO:0000313" key="2">
    <source>
        <dbReference type="Proteomes" id="UP000645257"/>
    </source>
</evidence>
<protein>
    <submittedName>
        <fullName evidence="1">Uncharacterized protein</fullName>
    </submittedName>
</protein>
<gene>
    <name evidence="1" type="ORF">GCM10011289_05290</name>
</gene>
<proteinExistence type="predicted"/>